<dbReference type="AlphaFoldDB" id="A0A414NW26"/>
<dbReference type="InterPro" id="IPR036390">
    <property type="entry name" value="WH_DNA-bd_sf"/>
</dbReference>
<dbReference type="Gene3D" id="2.60.120.10">
    <property type="entry name" value="Jelly Rolls"/>
    <property type="match status" value="1"/>
</dbReference>
<dbReference type="Proteomes" id="UP000283442">
    <property type="component" value="Unassembled WGS sequence"/>
</dbReference>
<comment type="caution">
    <text evidence="2">The sequence shown here is derived from an EMBL/GenBank/DDBJ whole genome shotgun (WGS) entry which is preliminary data.</text>
</comment>
<evidence type="ECO:0000313" key="3">
    <source>
        <dbReference type="Proteomes" id="UP000283442"/>
    </source>
</evidence>
<evidence type="ECO:0000313" key="2">
    <source>
        <dbReference type="EMBL" id="RHF51264.1"/>
    </source>
</evidence>
<name>A0A414NW26_9FIRM</name>
<dbReference type="OrthoDB" id="9774616at2"/>
<evidence type="ECO:0000259" key="1">
    <source>
        <dbReference type="PROSITE" id="PS50042"/>
    </source>
</evidence>
<proteinExistence type="predicted"/>
<dbReference type="SUPFAM" id="SSF46785">
    <property type="entry name" value="Winged helix' DNA-binding domain"/>
    <property type="match status" value="1"/>
</dbReference>
<organism evidence="2 3">
    <name type="scientific">Mitsuokella multacida</name>
    <dbReference type="NCBI Taxonomy" id="52226"/>
    <lineage>
        <taxon>Bacteria</taxon>
        <taxon>Bacillati</taxon>
        <taxon>Bacillota</taxon>
        <taxon>Negativicutes</taxon>
        <taxon>Selenomonadales</taxon>
        <taxon>Selenomonadaceae</taxon>
        <taxon>Mitsuokella</taxon>
    </lineage>
</organism>
<protein>
    <submittedName>
        <fullName evidence="2">Crp/Fnr family transcriptional regulator</fullName>
    </submittedName>
</protein>
<reference evidence="2 3" key="1">
    <citation type="submission" date="2018-08" db="EMBL/GenBank/DDBJ databases">
        <title>A genome reference for cultivated species of the human gut microbiota.</title>
        <authorList>
            <person name="Zou Y."/>
            <person name="Xue W."/>
            <person name="Luo G."/>
        </authorList>
    </citation>
    <scope>NUCLEOTIDE SEQUENCE [LARGE SCALE GENOMIC DNA]</scope>
    <source>
        <strain evidence="2 3">AM25-21AC</strain>
    </source>
</reference>
<dbReference type="EMBL" id="QRHE01000007">
    <property type="protein sequence ID" value="RHF51264.1"/>
    <property type="molecule type" value="Genomic_DNA"/>
</dbReference>
<accession>A0A414NW26</accession>
<dbReference type="InterPro" id="IPR018490">
    <property type="entry name" value="cNMP-bd_dom_sf"/>
</dbReference>
<dbReference type="InterPro" id="IPR000595">
    <property type="entry name" value="cNMP-bd_dom"/>
</dbReference>
<sequence length="226" mass="25435">MGIYDLDLQELPLFEGLKADEVEQFIQATGAKVKRYGKEVRILKAYETNSRIGIIVEGEALVLAEDRFGNETIGHRLERGALFGSTTAILPGYASPTAIEAVSDVLVLWVPYTALLVAGPRLGRIHGIVMRNLLVAFCRKNVLMMQKLEVLSQKTLRERLILYLLQQAGRQKTDCVKVPGRVQLAKELECNRSALTREIGLMKEKGLLECGPDWMRLDEARLREER</sequence>
<dbReference type="PROSITE" id="PS50042">
    <property type="entry name" value="CNMP_BINDING_3"/>
    <property type="match status" value="1"/>
</dbReference>
<gene>
    <name evidence="2" type="ORF">DW674_07735</name>
</gene>
<dbReference type="SUPFAM" id="SSF51206">
    <property type="entry name" value="cAMP-binding domain-like"/>
    <property type="match status" value="1"/>
</dbReference>
<dbReference type="CDD" id="cd00038">
    <property type="entry name" value="CAP_ED"/>
    <property type="match status" value="1"/>
</dbReference>
<feature type="domain" description="Cyclic nucleotide-binding" evidence="1">
    <location>
        <begin position="13"/>
        <end position="105"/>
    </location>
</feature>
<dbReference type="RefSeq" id="WP_118176241.1">
    <property type="nucleotide sequence ID" value="NZ_CAMKFF010000012.1"/>
</dbReference>
<dbReference type="InterPro" id="IPR014710">
    <property type="entry name" value="RmlC-like_jellyroll"/>
</dbReference>